<protein>
    <submittedName>
        <fullName evidence="3">Uncharacterized protein</fullName>
    </submittedName>
</protein>
<dbReference type="RefSeq" id="XP_013252424.1">
    <property type="nucleotide sequence ID" value="XM_013396970.1"/>
</dbReference>
<evidence type="ECO:0000256" key="1">
    <source>
        <dbReference type="SAM" id="MobiDB-lite"/>
    </source>
</evidence>
<dbReference type="OMA" id="DHEQLMR"/>
<feature type="region of interest" description="Disordered" evidence="1">
    <location>
        <begin position="61"/>
        <end position="107"/>
    </location>
</feature>
<evidence type="ECO:0000313" key="3">
    <source>
        <dbReference type="EMBL" id="CDI77174.1"/>
    </source>
</evidence>
<feature type="compositionally biased region" description="Low complexity" evidence="1">
    <location>
        <begin position="66"/>
        <end position="76"/>
    </location>
</feature>
<dbReference type="Proteomes" id="UP000018050">
    <property type="component" value="Unassembled WGS sequence"/>
</dbReference>
<dbReference type="EMBL" id="HG670573">
    <property type="protein sequence ID" value="CDI77174.1"/>
    <property type="molecule type" value="Genomic_DNA"/>
</dbReference>
<keyword evidence="2" id="KW-0732">Signal</keyword>
<name>U6GF41_EIMAC</name>
<feature type="region of interest" description="Disordered" evidence="1">
    <location>
        <begin position="329"/>
        <end position="444"/>
    </location>
</feature>
<proteinExistence type="predicted"/>
<dbReference type="OrthoDB" id="10687212at2759"/>
<sequence>MTMITARALAIAGAVAAVAAAAAAASPVVTERHEEPAATAPVDISPVPCYLLRIQRSSGVSPRTLAEGGSRASSAAGDEEGEGAAAAATPRTTVGACDPPGPPLLSEGANVSAAAGVQVGILTEIVQRGGGLPPEDLDDITDMLKALKALLSLVGSKRGMISGFEKSLQEDIEELSRMEQSLASGTLWSPLMLQMQADIQTDKERLEGWKDELKVLQQHLGDGTRKAQKLIKRICSSSGCSTPERRHSSALPPRSRSSESRTSRIGRSSSSSTSRSRSTSVDTYGPTSGESRRGRSPRRDKADVSQQQKEMDDLQSMVQVTIQLQKMQLGSGQGEAQSKETQGGPDTLRSWLQSHGQQQHPGHQQQQQQQRGRGGAATGPRSGDAPRGGVAGRRGGGGNGRLGRRSWQRRGSSSSSNGRGGKGSPLKTPLGHITEESDEDSGTT</sequence>
<feature type="region of interest" description="Disordered" evidence="1">
    <location>
        <begin position="237"/>
        <end position="313"/>
    </location>
</feature>
<feature type="chain" id="PRO_5004670523" evidence="2">
    <location>
        <begin position="26"/>
        <end position="444"/>
    </location>
</feature>
<keyword evidence="4" id="KW-1185">Reference proteome</keyword>
<evidence type="ECO:0000313" key="4">
    <source>
        <dbReference type="Proteomes" id="UP000018050"/>
    </source>
</evidence>
<gene>
    <name evidence="3" type="ORF">EAH_00022340</name>
</gene>
<reference evidence="3" key="2">
    <citation type="submission" date="2013-10" db="EMBL/GenBank/DDBJ databases">
        <authorList>
            <person name="Aslett M."/>
        </authorList>
    </citation>
    <scope>NUCLEOTIDE SEQUENCE [LARGE SCALE GENOMIC DNA]</scope>
    <source>
        <strain evidence="3">Houghton</strain>
    </source>
</reference>
<feature type="compositionally biased region" description="Basic and acidic residues" evidence="1">
    <location>
        <begin position="290"/>
        <end position="303"/>
    </location>
</feature>
<dbReference type="AlphaFoldDB" id="U6GF41"/>
<dbReference type="GeneID" id="25270304"/>
<feature type="signal peptide" evidence="2">
    <location>
        <begin position="1"/>
        <end position="25"/>
    </location>
</feature>
<feature type="compositionally biased region" description="Low complexity" evidence="1">
    <location>
        <begin position="263"/>
        <end position="289"/>
    </location>
</feature>
<organism evidence="3 4">
    <name type="scientific">Eimeria acervulina</name>
    <name type="common">Coccidian parasite</name>
    <dbReference type="NCBI Taxonomy" id="5801"/>
    <lineage>
        <taxon>Eukaryota</taxon>
        <taxon>Sar</taxon>
        <taxon>Alveolata</taxon>
        <taxon>Apicomplexa</taxon>
        <taxon>Conoidasida</taxon>
        <taxon>Coccidia</taxon>
        <taxon>Eucoccidiorida</taxon>
        <taxon>Eimeriorina</taxon>
        <taxon>Eimeriidae</taxon>
        <taxon>Eimeria</taxon>
    </lineage>
</organism>
<feature type="compositionally biased region" description="Gly residues" evidence="1">
    <location>
        <begin position="389"/>
        <end position="401"/>
    </location>
</feature>
<accession>U6GF41</accession>
<feature type="compositionally biased region" description="Low complexity" evidence="1">
    <location>
        <begin position="353"/>
        <end position="371"/>
    </location>
</feature>
<feature type="compositionally biased region" description="Polar residues" evidence="1">
    <location>
        <begin position="329"/>
        <end position="341"/>
    </location>
</feature>
<reference evidence="3" key="1">
    <citation type="submission" date="2013-10" db="EMBL/GenBank/DDBJ databases">
        <title>Genomic analysis of the causative agents of coccidiosis in chickens.</title>
        <authorList>
            <person name="Reid A.J."/>
            <person name="Blake D."/>
            <person name="Billington K."/>
            <person name="Browne H."/>
            <person name="Dunn M."/>
            <person name="Hung S."/>
            <person name="Kawahara F."/>
            <person name="Miranda-Saavedra D."/>
            <person name="Mourier T."/>
            <person name="Nagra H."/>
            <person name="Otto T.D."/>
            <person name="Rawlings N."/>
            <person name="Sanchez A."/>
            <person name="Sanders M."/>
            <person name="Subramaniam C."/>
            <person name="Tay Y."/>
            <person name="Dear P."/>
            <person name="Doerig C."/>
            <person name="Gruber A."/>
            <person name="Parkinson J."/>
            <person name="Shirley M."/>
            <person name="Wan K.L."/>
            <person name="Berriman M."/>
            <person name="Tomley F."/>
            <person name="Pain A."/>
        </authorList>
    </citation>
    <scope>NUCLEOTIDE SEQUENCE [LARGE SCALE GENOMIC DNA]</scope>
    <source>
        <strain evidence="3">Houghton</strain>
    </source>
</reference>
<evidence type="ECO:0000256" key="2">
    <source>
        <dbReference type="SAM" id="SignalP"/>
    </source>
</evidence>
<dbReference type="VEuPathDB" id="ToxoDB:EAH_00022340"/>